<accession>A0A9W4T9K4</accession>
<keyword evidence="2" id="KW-1185">Reference proteome</keyword>
<dbReference type="OrthoDB" id="2428276at2759"/>
<reference evidence="1" key="1">
    <citation type="submission" date="2022-08" db="EMBL/GenBank/DDBJ databases">
        <authorList>
            <person name="Kallberg Y."/>
            <person name="Tangrot J."/>
            <person name="Rosling A."/>
        </authorList>
    </citation>
    <scope>NUCLEOTIDE SEQUENCE</scope>
    <source>
        <strain evidence="1">Wild A</strain>
    </source>
</reference>
<dbReference type="EMBL" id="CAMKVN010015650">
    <property type="protein sequence ID" value="CAI2197129.1"/>
    <property type="molecule type" value="Genomic_DNA"/>
</dbReference>
<name>A0A9W4T9K4_9GLOM</name>
<dbReference type="AlphaFoldDB" id="A0A9W4T9K4"/>
<organism evidence="1 2">
    <name type="scientific">Funneliformis geosporum</name>
    <dbReference type="NCBI Taxonomy" id="1117311"/>
    <lineage>
        <taxon>Eukaryota</taxon>
        <taxon>Fungi</taxon>
        <taxon>Fungi incertae sedis</taxon>
        <taxon>Mucoromycota</taxon>
        <taxon>Glomeromycotina</taxon>
        <taxon>Glomeromycetes</taxon>
        <taxon>Glomerales</taxon>
        <taxon>Glomeraceae</taxon>
        <taxon>Funneliformis</taxon>
    </lineage>
</organism>
<proteinExistence type="predicted"/>
<dbReference type="Proteomes" id="UP001153678">
    <property type="component" value="Unassembled WGS sequence"/>
</dbReference>
<feature type="non-terminal residue" evidence="1">
    <location>
        <position position="40"/>
    </location>
</feature>
<gene>
    <name evidence="1" type="ORF">FWILDA_LOCUS17922</name>
</gene>
<comment type="caution">
    <text evidence="1">The sequence shown here is derived from an EMBL/GenBank/DDBJ whole genome shotgun (WGS) entry which is preliminary data.</text>
</comment>
<evidence type="ECO:0000313" key="1">
    <source>
        <dbReference type="EMBL" id="CAI2197129.1"/>
    </source>
</evidence>
<sequence length="40" mass="4307">MQVINYGHSLGVVAFNDSVKTNVLAGKMAGRFTPPNPFNN</sequence>
<protein>
    <submittedName>
        <fullName evidence="1">18511_t:CDS:1</fullName>
    </submittedName>
</protein>
<evidence type="ECO:0000313" key="2">
    <source>
        <dbReference type="Proteomes" id="UP001153678"/>
    </source>
</evidence>